<keyword evidence="2" id="KW-1185">Reference proteome</keyword>
<dbReference type="InParanoid" id="A0A482WSL8"/>
<dbReference type="Proteomes" id="UP000291343">
    <property type="component" value="Unassembled WGS sequence"/>
</dbReference>
<evidence type="ECO:0000313" key="1">
    <source>
        <dbReference type="EMBL" id="RZF36161.1"/>
    </source>
</evidence>
<proteinExistence type="predicted"/>
<organism evidence="1 2">
    <name type="scientific">Laodelphax striatellus</name>
    <name type="common">Small brown planthopper</name>
    <name type="synonym">Delphax striatella</name>
    <dbReference type="NCBI Taxonomy" id="195883"/>
    <lineage>
        <taxon>Eukaryota</taxon>
        <taxon>Metazoa</taxon>
        <taxon>Ecdysozoa</taxon>
        <taxon>Arthropoda</taxon>
        <taxon>Hexapoda</taxon>
        <taxon>Insecta</taxon>
        <taxon>Pterygota</taxon>
        <taxon>Neoptera</taxon>
        <taxon>Paraneoptera</taxon>
        <taxon>Hemiptera</taxon>
        <taxon>Auchenorrhyncha</taxon>
        <taxon>Fulgoroidea</taxon>
        <taxon>Delphacidae</taxon>
        <taxon>Criomorphinae</taxon>
        <taxon>Laodelphax</taxon>
    </lineage>
</organism>
<protein>
    <recommendedName>
        <fullName evidence="3">MADF domain-containing protein</fullName>
    </recommendedName>
</protein>
<comment type="caution">
    <text evidence="1">The sequence shown here is derived from an EMBL/GenBank/DDBJ whole genome shotgun (WGS) entry which is preliminary data.</text>
</comment>
<dbReference type="OrthoDB" id="6153252at2759"/>
<reference evidence="1 2" key="1">
    <citation type="journal article" date="2017" name="Gigascience">
        <title>Genome sequence of the small brown planthopper, Laodelphax striatellus.</title>
        <authorList>
            <person name="Zhu J."/>
            <person name="Jiang F."/>
            <person name="Wang X."/>
            <person name="Yang P."/>
            <person name="Bao Y."/>
            <person name="Zhao W."/>
            <person name="Wang W."/>
            <person name="Lu H."/>
            <person name="Wang Q."/>
            <person name="Cui N."/>
            <person name="Li J."/>
            <person name="Chen X."/>
            <person name="Luo L."/>
            <person name="Yu J."/>
            <person name="Kang L."/>
            <person name="Cui F."/>
        </authorList>
    </citation>
    <scope>NUCLEOTIDE SEQUENCE [LARGE SCALE GENOMIC DNA]</scope>
    <source>
        <strain evidence="1">Lst14</strain>
    </source>
</reference>
<evidence type="ECO:0000313" key="2">
    <source>
        <dbReference type="Proteomes" id="UP000291343"/>
    </source>
</evidence>
<dbReference type="EMBL" id="QKKF02026906">
    <property type="protein sequence ID" value="RZF36161.1"/>
    <property type="molecule type" value="Genomic_DNA"/>
</dbReference>
<name>A0A482WSL8_LAOST</name>
<evidence type="ECO:0008006" key="3">
    <source>
        <dbReference type="Google" id="ProtNLM"/>
    </source>
</evidence>
<accession>A0A482WSL8</accession>
<sequence length="174" mass="19730">MREPCCSVVACNAGWGLVLWVPNTSTAGPDLILPHMWASRYFNSSSALDIADAEILITLVQQKPDIWDKCDENIKDRIKIKAAWRDIVPNSMKTMTVGVISSKTNLLLPTQTLAVHFNYLELLNRSLCMDQRTEQNTHQPLLGQSVSLKATKPSLYYQRKALFMVLKRKQPRTN</sequence>
<gene>
    <name evidence="1" type="ORF">LSTR_LSTR013385</name>
</gene>
<dbReference type="AlphaFoldDB" id="A0A482WSL8"/>